<evidence type="ECO:0000313" key="2">
    <source>
        <dbReference type="Proteomes" id="UP000037023"/>
    </source>
</evidence>
<reference evidence="1 2" key="1">
    <citation type="submission" date="2015-06" db="EMBL/GenBank/DDBJ databases">
        <authorList>
            <person name="Hoefler B.C."/>
            <person name="Straight P.D."/>
        </authorList>
    </citation>
    <scope>NUCLEOTIDE SEQUENCE [LARGE SCALE GENOMIC DNA]</scope>
    <source>
        <strain evidence="1 2">NRRL 3427</strain>
    </source>
</reference>
<dbReference type="AlphaFoldDB" id="A0A0L8KCD8"/>
<dbReference type="Proteomes" id="UP000037023">
    <property type="component" value="Unassembled WGS sequence"/>
</dbReference>
<protein>
    <submittedName>
        <fullName evidence="1">Uncharacterized protein</fullName>
    </submittedName>
</protein>
<dbReference type="RefSeq" id="WP_033201210.1">
    <property type="nucleotide sequence ID" value="NZ_LGUP01000214.1"/>
</dbReference>
<dbReference type="SUPFAM" id="SSF52374">
    <property type="entry name" value="Nucleotidylyl transferase"/>
    <property type="match status" value="1"/>
</dbReference>
<accession>A0A0L8KCD8</accession>
<dbReference type="OrthoDB" id="3654540at2"/>
<evidence type="ECO:0000313" key="1">
    <source>
        <dbReference type="EMBL" id="KOG23536.1"/>
    </source>
</evidence>
<gene>
    <name evidence="1" type="ORF">ADK34_19920</name>
</gene>
<name>A0A0L8KCD8_STRVR</name>
<dbReference type="EMBL" id="LGUP01000214">
    <property type="protein sequence ID" value="KOG23536.1"/>
    <property type="molecule type" value="Genomic_DNA"/>
</dbReference>
<sequence>MTTHPVSPNTVLANALHHAEDVLTPRILASPPERIVLVVGTQINGAPHIGTSLVQSLAFAMAARLRDRFGLRTEVLFSALDNAPYELTTDPASGHRYQRAYAQALGDQALNDLVTALYQPLFTALSRRLGIPHRIETYTQQQAGEHYRRTWLRLLPRIDAARWWLAPSTGTPHLRVPCPHPGCGWAEKHAERTRVHLAGPESAVVSAVCLHHGPYEAAITPTPDAYLDLATLYRNLVKELSLTSPQGTLHVMVKGGDWVFGSYLVDEALQAVGLTRAQLPARLFCPQVVTDTGAKLSKSLIREGRAPLPEGAAPWMLDTRQWPGTVTEYADQLLAMAETLLSDPRHFFRSYSATEIGRLITAPSPRSVPSR</sequence>
<comment type="caution">
    <text evidence="1">The sequence shown here is derived from an EMBL/GenBank/DDBJ whole genome shotgun (WGS) entry which is preliminary data.</text>
</comment>
<dbReference type="PATRIC" id="fig|1938.6.peg.4290"/>
<organism evidence="1 2">
    <name type="scientific">Streptomyces viridochromogenes</name>
    <dbReference type="NCBI Taxonomy" id="1938"/>
    <lineage>
        <taxon>Bacteria</taxon>
        <taxon>Bacillati</taxon>
        <taxon>Actinomycetota</taxon>
        <taxon>Actinomycetes</taxon>
        <taxon>Kitasatosporales</taxon>
        <taxon>Streptomycetaceae</taxon>
        <taxon>Streptomyces</taxon>
    </lineage>
</organism>
<proteinExistence type="predicted"/>